<dbReference type="GO" id="GO:0046076">
    <property type="term" value="P:dTTP catabolic process"/>
    <property type="evidence" value="ECO:0007669"/>
    <property type="project" value="TreeGrafter"/>
</dbReference>
<dbReference type="Pfam" id="PF03819">
    <property type="entry name" value="MazG"/>
    <property type="match status" value="1"/>
</dbReference>
<dbReference type="GO" id="GO:0047693">
    <property type="term" value="F:ATP diphosphatase activity"/>
    <property type="evidence" value="ECO:0007669"/>
    <property type="project" value="UniProtKB-EC"/>
</dbReference>
<dbReference type="EMBL" id="UOEC01000046">
    <property type="protein sequence ID" value="VAV88502.1"/>
    <property type="molecule type" value="Genomic_DNA"/>
</dbReference>
<evidence type="ECO:0000313" key="2">
    <source>
        <dbReference type="EMBL" id="VAV88502.1"/>
    </source>
</evidence>
<dbReference type="NCBIfam" id="NF007113">
    <property type="entry name" value="PRK09562.1"/>
    <property type="match status" value="1"/>
</dbReference>
<reference evidence="2" key="1">
    <citation type="submission" date="2018-06" db="EMBL/GenBank/DDBJ databases">
        <authorList>
            <person name="Zhirakovskaya E."/>
        </authorList>
    </citation>
    <scope>NUCLEOTIDE SEQUENCE</scope>
</reference>
<proteinExistence type="predicted"/>
<dbReference type="InterPro" id="IPR048015">
    <property type="entry name" value="NTP-PPase_MazG-like_N"/>
</dbReference>
<dbReference type="Gene3D" id="1.10.287.1080">
    <property type="entry name" value="MazG-like"/>
    <property type="match status" value="2"/>
</dbReference>
<dbReference type="GO" id="GO:0046052">
    <property type="term" value="P:UTP catabolic process"/>
    <property type="evidence" value="ECO:0007669"/>
    <property type="project" value="TreeGrafter"/>
</dbReference>
<dbReference type="FunFam" id="1.10.287.1080:FF:000001">
    <property type="entry name" value="Nucleoside triphosphate pyrophosphohydrolase"/>
    <property type="match status" value="1"/>
</dbReference>
<dbReference type="InterPro" id="IPR004518">
    <property type="entry name" value="MazG-like_dom"/>
</dbReference>
<dbReference type="GO" id="GO:0046061">
    <property type="term" value="P:dATP catabolic process"/>
    <property type="evidence" value="ECO:0007669"/>
    <property type="project" value="TreeGrafter"/>
</dbReference>
<dbReference type="InterPro" id="IPR011551">
    <property type="entry name" value="NTP_PyrPHydrolase_MazG"/>
</dbReference>
<dbReference type="AlphaFoldDB" id="A0A3B0R7Q0"/>
<dbReference type="InterPro" id="IPR021130">
    <property type="entry name" value="PRib-ATP_PPHydrolase-like"/>
</dbReference>
<dbReference type="SUPFAM" id="SSF101386">
    <property type="entry name" value="all-alpha NTP pyrophosphatases"/>
    <property type="match status" value="2"/>
</dbReference>
<evidence type="ECO:0000259" key="1">
    <source>
        <dbReference type="Pfam" id="PF03819"/>
    </source>
</evidence>
<dbReference type="GO" id="GO:0006950">
    <property type="term" value="P:response to stress"/>
    <property type="evidence" value="ECO:0007669"/>
    <property type="project" value="UniProtKB-ARBA"/>
</dbReference>
<dbReference type="PANTHER" id="PTHR30522:SF0">
    <property type="entry name" value="NUCLEOSIDE TRIPHOSPHATE PYROPHOSPHOHYDROLASE"/>
    <property type="match status" value="1"/>
</dbReference>
<dbReference type="GO" id="GO:0006203">
    <property type="term" value="P:dGTP catabolic process"/>
    <property type="evidence" value="ECO:0007669"/>
    <property type="project" value="TreeGrafter"/>
</dbReference>
<dbReference type="CDD" id="cd11528">
    <property type="entry name" value="NTP-PPase_MazG_Nterm"/>
    <property type="match status" value="1"/>
</dbReference>
<gene>
    <name evidence="2" type="ORF">MNBD_ALPHA08-2043</name>
</gene>
<protein>
    <submittedName>
        <fullName evidence="2">Nucleoside triphosphate pyrophosphohydrolase MazG</fullName>
        <ecNumber evidence="2">3.6.1.8</ecNumber>
    </submittedName>
</protein>
<accession>A0A3B0R7Q0</accession>
<dbReference type="GO" id="GO:0046047">
    <property type="term" value="P:TTP catabolic process"/>
    <property type="evidence" value="ECO:0007669"/>
    <property type="project" value="TreeGrafter"/>
</dbReference>
<dbReference type="EC" id="3.6.1.8" evidence="2"/>
<name>A0A3B0R7Q0_9ZZZZ</name>
<sequence>MISDQDPRDLKTLLAIMCALRDPDDGCPWDVKQTFKSITPYTIEEAYEVVDAIERDDMVDLCDELGDLLLQVVFHARMAEEQRSFAFDDVVEAICSKMIRRHPHVFGSAEERAKTPEKGFWEDIKAAENPEKVGKGDDKTLLLDSVPTTLPALSRARKLQSKAARAGFDWPDVSGVYDKLDEEISELKAAGTEAEIADELGDLLFTVVNLTRHLGHDPEQVLRSANSKFQSRFNGIEKMADRPLDEHSLDELEKMWQKAKQQAPAR</sequence>
<dbReference type="Pfam" id="PF01503">
    <property type="entry name" value="PRA-PH"/>
    <property type="match status" value="1"/>
</dbReference>
<organism evidence="2">
    <name type="scientific">hydrothermal vent metagenome</name>
    <dbReference type="NCBI Taxonomy" id="652676"/>
    <lineage>
        <taxon>unclassified sequences</taxon>
        <taxon>metagenomes</taxon>
        <taxon>ecological metagenomes</taxon>
    </lineage>
</organism>
<dbReference type="NCBIfam" id="TIGR00444">
    <property type="entry name" value="mazG"/>
    <property type="match status" value="1"/>
</dbReference>
<dbReference type="GO" id="GO:0046081">
    <property type="term" value="P:dUTP catabolic process"/>
    <property type="evidence" value="ECO:0007669"/>
    <property type="project" value="TreeGrafter"/>
</dbReference>
<dbReference type="CDD" id="cd11529">
    <property type="entry name" value="NTP-PPase_MazG_Cterm"/>
    <property type="match status" value="1"/>
</dbReference>
<dbReference type="InterPro" id="IPR048011">
    <property type="entry name" value="NTP-PPase_MazG-like_C"/>
</dbReference>
<feature type="domain" description="NTP pyrophosphohydrolase MazG-like" evidence="1">
    <location>
        <begin position="33"/>
        <end position="106"/>
    </location>
</feature>
<keyword evidence="2" id="KW-0378">Hydrolase</keyword>
<dbReference type="PANTHER" id="PTHR30522">
    <property type="entry name" value="NUCLEOSIDE TRIPHOSPHATE PYROPHOSPHOHYDROLASE"/>
    <property type="match status" value="1"/>
</dbReference>